<keyword evidence="2" id="KW-1185">Reference proteome</keyword>
<reference evidence="1 2" key="1">
    <citation type="journal article" date="2015" name="Genome Biol.">
        <title>Comparative genomics of Steinernema reveals deeply conserved gene regulatory networks.</title>
        <authorList>
            <person name="Dillman A.R."/>
            <person name="Macchietto M."/>
            <person name="Porter C.F."/>
            <person name="Rogers A."/>
            <person name="Williams B."/>
            <person name="Antoshechkin I."/>
            <person name="Lee M.M."/>
            <person name="Goodwin Z."/>
            <person name="Lu X."/>
            <person name="Lewis E.E."/>
            <person name="Goodrich-Blair H."/>
            <person name="Stock S.P."/>
            <person name="Adams B.J."/>
            <person name="Sternberg P.W."/>
            <person name="Mortazavi A."/>
        </authorList>
    </citation>
    <scope>NUCLEOTIDE SEQUENCE [LARGE SCALE GENOMIC DNA]</scope>
    <source>
        <strain evidence="1 2">ALL</strain>
    </source>
</reference>
<organism evidence="1 2">
    <name type="scientific">Steinernema carpocapsae</name>
    <name type="common">Entomopathogenic nematode</name>
    <dbReference type="NCBI Taxonomy" id="34508"/>
    <lineage>
        <taxon>Eukaryota</taxon>
        <taxon>Metazoa</taxon>
        <taxon>Ecdysozoa</taxon>
        <taxon>Nematoda</taxon>
        <taxon>Chromadorea</taxon>
        <taxon>Rhabditida</taxon>
        <taxon>Tylenchina</taxon>
        <taxon>Panagrolaimomorpha</taxon>
        <taxon>Strongyloidoidea</taxon>
        <taxon>Steinernematidae</taxon>
        <taxon>Steinernema</taxon>
    </lineage>
</organism>
<name>A0A4U5NTH6_STECR</name>
<dbReference type="Proteomes" id="UP000298663">
    <property type="component" value="Unassembled WGS sequence"/>
</dbReference>
<comment type="caution">
    <text evidence="1">The sequence shown here is derived from an EMBL/GenBank/DDBJ whole genome shotgun (WGS) entry which is preliminary data.</text>
</comment>
<accession>A0A4U5NTH6</accession>
<evidence type="ECO:0000313" key="1">
    <source>
        <dbReference type="EMBL" id="TKR86470.1"/>
    </source>
</evidence>
<reference evidence="1 2" key="2">
    <citation type="journal article" date="2019" name="G3 (Bethesda)">
        <title>Hybrid Assembly of the Genome of the Entomopathogenic Nematode Steinernema carpocapsae Identifies the X-Chromosome.</title>
        <authorList>
            <person name="Serra L."/>
            <person name="Macchietto M."/>
            <person name="Macias-Munoz A."/>
            <person name="McGill C.J."/>
            <person name="Rodriguez I.M."/>
            <person name="Rodriguez B."/>
            <person name="Murad R."/>
            <person name="Mortazavi A."/>
        </authorList>
    </citation>
    <scope>NUCLEOTIDE SEQUENCE [LARGE SCALE GENOMIC DNA]</scope>
    <source>
        <strain evidence="1 2">ALL</strain>
    </source>
</reference>
<gene>
    <name evidence="1" type="ORF">L596_011059</name>
</gene>
<sequence>MSLNAFALAKNSDFFWKTLIGSCRSLTTYGKMWQRESRSLSEVTSWMTRFARCLCSTLTNFGPTDSTGWHMWFFQLFQVRIYGTTRMSLNCPLQIDRSAVLRDQSSPGHSNYSHTRLWMPRELEKNQSSRRMERRELRHCFVQVPGRSWKCLVLCEHCPDREEFSPSYRCCGGSCGQNGEGRNYLKR</sequence>
<proteinExistence type="predicted"/>
<dbReference type="AlphaFoldDB" id="A0A4U5NTH6"/>
<dbReference type="EMBL" id="AZBU02000003">
    <property type="protein sequence ID" value="TKR86470.1"/>
    <property type="molecule type" value="Genomic_DNA"/>
</dbReference>
<protein>
    <submittedName>
        <fullName evidence="1">Uncharacterized protein</fullName>
    </submittedName>
</protein>
<evidence type="ECO:0000313" key="2">
    <source>
        <dbReference type="Proteomes" id="UP000298663"/>
    </source>
</evidence>